<gene>
    <name evidence="1" type="ORF">CONLIGDRAFT_641558</name>
</gene>
<sequence>MPLLPKLCSLCSSEPPSRGCGWADRAKRLRGKIAADSETGLDDRRKRGCMKVVVLVAARHQSGSGSGADRYMLTFRCHGRITGFSLSVTLHERFSRESTVFGRISQDIGLLPTSAYDVLGRTFPSCLFHCLALCACYPEYAKFEGTEVGPVTYDVPEVRYQLAFSLHSTPIDALVL</sequence>
<dbReference type="AlphaFoldDB" id="A0A1J7IVN8"/>
<evidence type="ECO:0000313" key="2">
    <source>
        <dbReference type="Proteomes" id="UP000182658"/>
    </source>
</evidence>
<dbReference type="EMBL" id="KV875095">
    <property type="protein sequence ID" value="OIW31775.1"/>
    <property type="molecule type" value="Genomic_DNA"/>
</dbReference>
<proteinExistence type="predicted"/>
<protein>
    <submittedName>
        <fullName evidence="1">Uncharacterized protein</fullName>
    </submittedName>
</protein>
<accession>A0A1J7IVN8</accession>
<organism evidence="1 2">
    <name type="scientific">Coniochaeta ligniaria NRRL 30616</name>
    <dbReference type="NCBI Taxonomy" id="1408157"/>
    <lineage>
        <taxon>Eukaryota</taxon>
        <taxon>Fungi</taxon>
        <taxon>Dikarya</taxon>
        <taxon>Ascomycota</taxon>
        <taxon>Pezizomycotina</taxon>
        <taxon>Sordariomycetes</taxon>
        <taxon>Sordariomycetidae</taxon>
        <taxon>Coniochaetales</taxon>
        <taxon>Coniochaetaceae</taxon>
        <taxon>Coniochaeta</taxon>
    </lineage>
</organism>
<reference evidence="1 2" key="1">
    <citation type="submission" date="2016-10" db="EMBL/GenBank/DDBJ databases">
        <title>Draft genome sequence of Coniochaeta ligniaria NRRL30616, a lignocellulolytic fungus for bioabatement of inhibitors in plant biomass hydrolysates.</title>
        <authorList>
            <consortium name="DOE Joint Genome Institute"/>
            <person name="Jimenez D.J."/>
            <person name="Hector R.E."/>
            <person name="Riley R."/>
            <person name="Sun H."/>
            <person name="Grigoriev I.V."/>
            <person name="Van Elsas J.D."/>
            <person name="Nichols N.N."/>
        </authorList>
    </citation>
    <scope>NUCLEOTIDE SEQUENCE [LARGE SCALE GENOMIC DNA]</scope>
    <source>
        <strain evidence="1 2">NRRL 30616</strain>
    </source>
</reference>
<evidence type="ECO:0000313" key="1">
    <source>
        <dbReference type="EMBL" id="OIW31775.1"/>
    </source>
</evidence>
<keyword evidence="2" id="KW-1185">Reference proteome</keyword>
<dbReference type="Proteomes" id="UP000182658">
    <property type="component" value="Unassembled WGS sequence"/>
</dbReference>
<dbReference type="InParanoid" id="A0A1J7IVN8"/>
<name>A0A1J7IVN8_9PEZI</name>